<evidence type="ECO:0000313" key="2">
    <source>
        <dbReference type="Proteomes" id="UP000281553"/>
    </source>
</evidence>
<accession>A0A3P7N5T8</accession>
<reference evidence="1 2" key="1">
    <citation type="submission" date="2018-11" db="EMBL/GenBank/DDBJ databases">
        <authorList>
            <consortium name="Pathogen Informatics"/>
        </authorList>
    </citation>
    <scope>NUCLEOTIDE SEQUENCE [LARGE SCALE GENOMIC DNA]</scope>
</reference>
<dbReference type="EMBL" id="UYRU01091783">
    <property type="protein sequence ID" value="VDN37834.1"/>
    <property type="molecule type" value="Genomic_DNA"/>
</dbReference>
<evidence type="ECO:0000313" key="1">
    <source>
        <dbReference type="EMBL" id="VDN37834.1"/>
    </source>
</evidence>
<proteinExistence type="predicted"/>
<dbReference type="OrthoDB" id="10256524at2759"/>
<protein>
    <submittedName>
        <fullName evidence="1">Uncharacterized protein</fullName>
    </submittedName>
</protein>
<organism evidence="1 2">
    <name type="scientific">Dibothriocephalus latus</name>
    <name type="common">Fish tapeworm</name>
    <name type="synonym">Diphyllobothrium latum</name>
    <dbReference type="NCBI Taxonomy" id="60516"/>
    <lineage>
        <taxon>Eukaryota</taxon>
        <taxon>Metazoa</taxon>
        <taxon>Spiralia</taxon>
        <taxon>Lophotrochozoa</taxon>
        <taxon>Platyhelminthes</taxon>
        <taxon>Cestoda</taxon>
        <taxon>Eucestoda</taxon>
        <taxon>Diphyllobothriidea</taxon>
        <taxon>Diphyllobothriidae</taxon>
        <taxon>Dibothriocephalus</taxon>
    </lineage>
</organism>
<sequence>MGIIVGYDGTASPTDRPPWLQVAPFVLVTNRERILPLIIDPNRFTEQTTDTCSKACEVALTDVEAAVEHPPCLPYHTCLSLVNMDSPLRETLGVVPITIHQPLR</sequence>
<name>A0A3P7N5T8_DIBLA</name>
<gene>
    <name evidence="1" type="ORF">DILT_LOCUS17440</name>
</gene>
<keyword evidence="2" id="KW-1185">Reference proteome</keyword>
<dbReference type="AlphaFoldDB" id="A0A3P7N5T8"/>
<dbReference type="Proteomes" id="UP000281553">
    <property type="component" value="Unassembled WGS sequence"/>
</dbReference>